<dbReference type="GO" id="GO:0051082">
    <property type="term" value="F:unfolded protein binding"/>
    <property type="evidence" value="ECO:0007669"/>
    <property type="project" value="InterPro"/>
</dbReference>
<dbReference type="InterPro" id="IPR005632">
    <property type="entry name" value="Chaperone_Skp"/>
</dbReference>
<dbReference type="Gene3D" id="3.30.910.20">
    <property type="entry name" value="Skp domain"/>
    <property type="match status" value="1"/>
</dbReference>
<keyword evidence="3" id="KW-0175">Coiled coil</keyword>
<dbReference type="STRING" id="1838286.Verru16b_03485"/>
<dbReference type="RefSeq" id="WP_069963437.1">
    <property type="nucleotide sequence ID" value="NZ_CP016094.1"/>
</dbReference>
<dbReference type="SUPFAM" id="SSF111384">
    <property type="entry name" value="OmpH-like"/>
    <property type="match status" value="1"/>
</dbReference>
<proteinExistence type="inferred from homology"/>
<evidence type="ECO:0000256" key="1">
    <source>
        <dbReference type="ARBA" id="ARBA00009091"/>
    </source>
</evidence>
<feature type="signal peptide" evidence="5">
    <location>
        <begin position="1"/>
        <end position="23"/>
    </location>
</feature>
<dbReference type="OrthoDB" id="193896at2"/>
<feature type="chain" id="PRO_5009105496" evidence="5">
    <location>
        <begin position="24"/>
        <end position="220"/>
    </location>
</feature>
<keyword evidence="2 5" id="KW-0732">Signal</keyword>
<dbReference type="PANTHER" id="PTHR35089:SF1">
    <property type="entry name" value="CHAPERONE PROTEIN SKP"/>
    <property type="match status" value="1"/>
</dbReference>
<accession>A0A1D8AZR2</accession>
<dbReference type="PANTHER" id="PTHR35089">
    <property type="entry name" value="CHAPERONE PROTEIN SKP"/>
    <property type="match status" value="1"/>
</dbReference>
<dbReference type="Proteomes" id="UP000095228">
    <property type="component" value="Chromosome"/>
</dbReference>
<dbReference type="GO" id="GO:0005829">
    <property type="term" value="C:cytosol"/>
    <property type="evidence" value="ECO:0007669"/>
    <property type="project" value="TreeGrafter"/>
</dbReference>
<gene>
    <name evidence="6" type="ORF">Verru16b_03485</name>
</gene>
<evidence type="ECO:0000313" key="6">
    <source>
        <dbReference type="EMBL" id="AOS46380.1"/>
    </source>
</evidence>
<dbReference type="Pfam" id="PF03938">
    <property type="entry name" value="OmpH"/>
    <property type="match status" value="1"/>
</dbReference>
<feature type="region of interest" description="Disordered" evidence="4">
    <location>
        <begin position="190"/>
        <end position="220"/>
    </location>
</feature>
<sequence>MKTMLRTLLTFAALTVGSTALLAQPAVKLSVVDMAKVYDNHYKTEEANAKFRDAEQKAQEQVEELNKQGQTLVDEYKELIDQSKNTLLTAEARTKAEADAQAKLEEIQRKQGEVQNFRTNTQRSLQQRIKTHRDLLLEEITKVVNDIAKRQGSTLVLDRSGPTLFGIPGVLYADPAYDLTEAVLAEVNKDRPAPSAAAPAATPPPRPPLRPLPRVSRSPA</sequence>
<comment type="similarity">
    <text evidence="1">Belongs to the Skp family.</text>
</comment>
<dbReference type="PATRIC" id="fig|1838286.3.peg.3518"/>
<evidence type="ECO:0000256" key="4">
    <source>
        <dbReference type="SAM" id="MobiDB-lite"/>
    </source>
</evidence>
<dbReference type="KEGG" id="obg:Verru16b_03485"/>
<reference evidence="6 7" key="1">
    <citation type="submission" date="2016-06" db="EMBL/GenBank/DDBJ databases">
        <title>Three novel species with peptidoglycan cell walls form the new genus Lacunisphaera gen. nov. in the family Opitutaceae of the verrucomicrobial subdivision 4.</title>
        <authorList>
            <person name="Rast P."/>
            <person name="Gloeckner I."/>
            <person name="Jogler M."/>
            <person name="Boedeker C."/>
            <person name="Jeske O."/>
            <person name="Wiegand S."/>
            <person name="Reinhardt R."/>
            <person name="Schumann P."/>
            <person name="Rohde M."/>
            <person name="Spring S."/>
            <person name="Gloeckner F.O."/>
            <person name="Jogler C."/>
        </authorList>
    </citation>
    <scope>NUCLEOTIDE SEQUENCE [LARGE SCALE GENOMIC DNA]</scope>
    <source>
        <strain evidence="6 7">IG16b</strain>
    </source>
</reference>
<dbReference type="SMART" id="SM00935">
    <property type="entry name" value="OmpH"/>
    <property type="match status" value="1"/>
</dbReference>
<dbReference type="EMBL" id="CP016094">
    <property type="protein sequence ID" value="AOS46380.1"/>
    <property type="molecule type" value="Genomic_DNA"/>
</dbReference>
<evidence type="ECO:0000313" key="7">
    <source>
        <dbReference type="Proteomes" id="UP000095228"/>
    </source>
</evidence>
<dbReference type="AlphaFoldDB" id="A0A1D8AZR2"/>
<evidence type="ECO:0000256" key="5">
    <source>
        <dbReference type="SAM" id="SignalP"/>
    </source>
</evidence>
<feature type="compositionally biased region" description="Pro residues" evidence="4">
    <location>
        <begin position="201"/>
        <end position="211"/>
    </location>
</feature>
<protein>
    <submittedName>
        <fullName evidence="6">Periplasmic chaperone</fullName>
    </submittedName>
</protein>
<dbReference type="GO" id="GO:0050821">
    <property type="term" value="P:protein stabilization"/>
    <property type="evidence" value="ECO:0007669"/>
    <property type="project" value="TreeGrafter"/>
</dbReference>
<feature type="coiled-coil region" evidence="3">
    <location>
        <begin position="44"/>
        <end position="113"/>
    </location>
</feature>
<keyword evidence="7" id="KW-1185">Reference proteome</keyword>
<name>A0A1D8AZR2_9BACT</name>
<evidence type="ECO:0000256" key="2">
    <source>
        <dbReference type="ARBA" id="ARBA00022729"/>
    </source>
</evidence>
<dbReference type="InterPro" id="IPR024930">
    <property type="entry name" value="Skp_dom_sf"/>
</dbReference>
<evidence type="ECO:0000256" key="3">
    <source>
        <dbReference type="SAM" id="Coils"/>
    </source>
</evidence>
<organism evidence="6 7">
    <name type="scientific">Lacunisphaera limnophila</name>
    <dbReference type="NCBI Taxonomy" id="1838286"/>
    <lineage>
        <taxon>Bacteria</taxon>
        <taxon>Pseudomonadati</taxon>
        <taxon>Verrucomicrobiota</taxon>
        <taxon>Opitutia</taxon>
        <taxon>Opitutales</taxon>
        <taxon>Opitutaceae</taxon>
        <taxon>Lacunisphaera</taxon>
    </lineage>
</organism>